<dbReference type="GO" id="GO:0016887">
    <property type="term" value="F:ATP hydrolysis activity"/>
    <property type="evidence" value="ECO:0007669"/>
    <property type="project" value="InterPro"/>
</dbReference>
<dbReference type="CDD" id="cd03257">
    <property type="entry name" value="ABC_NikE_OppD_transporters"/>
    <property type="match status" value="1"/>
</dbReference>
<dbReference type="SMART" id="SM00382">
    <property type="entry name" value="AAA"/>
    <property type="match status" value="1"/>
</dbReference>
<evidence type="ECO:0000256" key="1">
    <source>
        <dbReference type="ARBA" id="ARBA00004202"/>
    </source>
</evidence>
<dbReference type="InterPro" id="IPR013563">
    <property type="entry name" value="Oligopep_ABC_C"/>
</dbReference>
<dbReference type="GO" id="GO:0005886">
    <property type="term" value="C:plasma membrane"/>
    <property type="evidence" value="ECO:0007669"/>
    <property type="project" value="UniProtKB-SubCell"/>
</dbReference>
<gene>
    <name evidence="8" type="ORF">MNBD_NITROSPIRAE03-1695</name>
</gene>
<dbReference type="GO" id="GO:0015833">
    <property type="term" value="P:peptide transport"/>
    <property type="evidence" value="ECO:0007669"/>
    <property type="project" value="InterPro"/>
</dbReference>
<dbReference type="Pfam" id="PF00005">
    <property type="entry name" value="ABC_tran"/>
    <property type="match status" value="1"/>
</dbReference>
<dbReference type="EMBL" id="UOGI01000004">
    <property type="protein sequence ID" value="VAX27590.1"/>
    <property type="molecule type" value="Genomic_DNA"/>
</dbReference>
<dbReference type="PANTHER" id="PTHR43297">
    <property type="entry name" value="OLIGOPEPTIDE TRANSPORT ATP-BINDING PROTEIN APPD"/>
    <property type="match status" value="1"/>
</dbReference>
<keyword evidence="3" id="KW-1003">Cell membrane</keyword>
<keyword evidence="6" id="KW-0472">Membrane</keyword>
<dbReference type="InterPro" id="IPR003439">
    <property type="entry name" value="ABC_transporter-like_ATP-bd"/>
</dbReference>
<dbReference type="InterPro" id="IPR027417">
    <property type="entry name" value="P-loop_NTPase"/>
</dbReference>
<feature type="domain" description="ABC transporter" evidence="7">
    <location>
        <begin position="20"/>
        <end position="273"/>
    </location>
</feature>
<proteinExistence type="predicted"/>
<keyword evidence="5 8" id="KW-0067">ATP-binding</keyword>
<dbReference type="InterPro" id="IPR017871">
    <property type="entry name" value="ABC_transporter-like_CS"/>
</dbReference>
<dbReference type="Gene3D" id="3.40.50.300">
    <property type="entry name" value="P-loop containing nucleotide triphosphate hydrolases"/>
    <property type="match status" value="1"/>
</dbReference>
<dbReference type="NCBIfam" id="TIGR01727">
    <property type="entry name" value="oligo_HPY"/>
    <property type="match status" value="1"/>
</dbReference>
<evidence type="ECO:0000256" key="3">
    <source>
        <dbReference type="ARBA" id="ARBA00022475"/>
    </source>
</evidence>
<dbReference type="AlphaFoldDB" id="A0A3B1CY51"/>
<dbReference type="PANTHER" id="PTHR43297:SF2">
    <property type="entry name" value="DIPEPTIDE TRANSPORT ATP-BINDING PROTEIN DPPD"/>
    <property type="match status" value="1"/>
</dbReference>
<name>A0A3B1CY51_9ZZZZ</name>
<comment type="subcellular location">
    <subcellularLocation>
        <location evidence="1">Cell membrane</location>
        <topology evidence="1">Peripheral membrane protein</topology>
    </subcellularLocation>
</comment>
<evidence type="ECO:0000256" key="2">
    <source>
        <dbReference type="ARBA" id="ARBA00022448"/>
    </source>
</evidence>
<protein>
    <submittedName>
        <fullName evidence="8">ABC transporter, ATP-binding protein (Cluster 5, nickel/peptides/opines)</fullName>
    </submittedName>
</protein>
<dbReference type="SUPFAM" id="SSF52540">
    <property type="entry name" value="P-loop containing nucleoside triphosphate hydrolases"/>
    <property type="match status" value="1"/>
</dbReference>
<sequence length="342" mass="37328">MAADGKRPATAVTDSPLLTIKDLNIFFRKKDNPLAAVSNLELDIRPGETFGLAGESGCGKSITALSIMGLLPGTAYATGKILFSLPMSGKETDILNLDESTLRSIRGKEMGMVFQEPMTSLNPVFTIGYQISEVLTTHEGLSGKAATGRTVELLRLVHIASPEHRIKDYPHQLSGGMRQRVMIAMAVACNPSLLIADEPTTALDVTIQAEILNLLFDIKEERGMSILLITHDLAIISENADRVAIMYAGRIVEIAPVDTLFRKPAHPYTLGLIQSLPVARNIQLKPIPGSVPAPDELPPGCKFSTRCTYRTAVCDLEEPPLHRIELNHLVRCFRVEDVIRQG</sequence>
<evidence type="ECO:0000256" key="6">
    <source>
        <dbReference type="ARBA" id="ARBA00023136"/>
    </source>
</evidence>
<accession>A0A3B1CY51</accession>
<dbReference type="Pfam" id="PF08352">
    <property type="entry name" value="oligo_HPY"/>
    <property type="match status" value="1"/>
</dbReference>
<dbReference type="PROSITE" id="PS50893">
    <property type="entry name" value="ABC_TRANSPORTER_2"/>
    <property type="match status" value="1"/>
</dbReference>
<reference evidence="8" key="1">
    <citation type="submission" date="2018-06" db="EMBL/GenBank/DDBJ databases">
        <authorList>
            <person name="Zhirakovskaya E."/>
        </authorList>
    </citation>
    <scope>NUCLEOTIDE SEQUENCE</scope>
</reference>
<dbReference type="PROSITE" id="PS00211">
    <property type="entry name" value="ABC_TRANSPORTER_1"/>
    <property type="match status" value="1"/>
</dbReference>
<organism evidence="8">
    <name type="scientific">hydrothermal vent metagenome</name>
    <dbReference type="NCBI Taxonomy" id="652676"/>
    <lineage>
        <taxon>unclassified sequences</taxon>
        <taxon>metagenomes</taxon>
        <taxon>ecological metagenomes</taxon>
    </lineage>
</organism>
<evidence type="ECO:0000256" key="5">
    <source>
        <dbReference type="ARBA" id="ARBA00022840"/>
    </source>
</evidence>
<dbReference type="InterPro" id="IPR003593">
    <property type="entry name" value="AAA+_ATPase"/>
</dbReference>
<evidence type="ECO:0000259" key="7">
    <source>
        <dbReference type="PROSITE" id="PS50893"/>
    </source>
</evidence>
<dbReference type="GO" id="GO:0005524">
    <property type="term" value="F:ATP binding"/>
    <property type="evidence" value="ECO:0007669"/>
    <property type="project" value="UniProtKB-KW"/>
</dbReference>
<keyword evidence="4" id="KW-0547">Nucleotide-binding</keyword>
<keyword evidence="2" id="KW-0813">Transport</keyword>
<dbReference type="FunFam" id="3.40.50.300:FF:000016">
    <property type="entry name" value="Oligopeptide ABC transporter ATP-binding component"/>
    <property type="match status" value="1"/>
</dbReference>
<evidence type="ECO:0000256" key="4">
    <source>
        <dbReference type="ARBA" id="ARBA00022741"/>
    </source>
</evidence>
<evidence type="ECO:0000313" key="8">
    <source>
        <dbReference type="EMBL" id="VAX27590.1"/>
    </source>
</evidence>
<dbReference type="InterPro" id="IPR050388">
    <property type="entry name" value="ABC_Ni/Peptide_Import"/>
</dbReference>